<dbReference type="Pfam" id="PF00389">
    <property type="entry name" value="2-Hacid_dh"/>
    <property type="match status" value="1"/>
</dbReference>
<dbReference type="RefSeq" id="WP_305023533.1">
    <property type="nucleotide sequence ID" value="NZ_JAUQTB010000003.1"/>
</dbReference>
<evidence type="ECO:0000313" key="8">
    <source>
        <dbReference type="Proteomes" id="UP001240171"/>
    </source>
</evidence>
<evidence type="ECO:0000256" key="1">
    <source>
        <dbReference type="ARBA" id="ARBA00005854"/>
    </source>
</evidence>
<evidence type="ECO:0000259" key="6">
    <source>
        <dbReference type="Pfam" id="PF02826"/>
    </source>
</evidence>
<dbReference type="PANTHER" id="PTHR43333">
    <property type="entry name" value="2-HACID_DH_C DOMAIN-CONTAINING PROTEIN"/>
    <property type="match status" value="1"/>
</dbReference>
<dbReference type="EMBL" id="JAUQTB010000003">
    <property type="protein sequence ID" value="MDO7906336.1"/>
    <property type="molecule type" value="Genomic_DNA"/>
</dbReference>
<comment type="similarity">
    <text evidence="1 4">Belongs to the D-isomer specific 2-hydroxyacid dehydrogenase family.</text>
</comment>
<protein>
    <submittedName>
        <fullName evidence="7">D-2-hydroxyacid dehydrogenase</fullName>
    </submittedName>
</protein>
<dbReference type="InterPro" id="IPR006139">
    <property type="entry name" value="D-isomer_2_OHA_DH_cat_dom"/>
</dbReference>
<organism evidence="7 8">
    <name type="scientific">Paenibacillus lacisoli</name>
    <dbReference type="NCBI Taxonomy" id="3064525"/>
    <lineage>
        <taxon>Bacteria</taxon>
        <taxon>Bacillati</taxon>
        <taxon>Bacillota</taxon>
        <taxon>Bacilli</taxon>
        <taxon>Bacillales</taxon>
        <taxon>Paenibacillaceae</taxon>
        <taxon>Paenibacillus</taxon>
    </lineage>
</organism>
<proteinExistence type="inferred from homology"/>
<dbReference type="Proteomes" id="UP001240171">
    <property type="component" value="Unassembled WGS sequence"/>
</dbReference>
<keyword evidence="2 4" id="KW-0560">Oxidoreductase</keyword>
<evidence type="ECO:0000256" key="4">
    <source>
        <dbReference type="RuleBase" id="RU003719"/>
    </source>
</evidence>
<name>A0ABT9CAP7_9BACL</name>
<dbReference type="InterPro" id="IPR006140">
    <property type="entry name" value="D-isomer_DH_NAD-bd"/>
</dbReference>
<evidence type="ECO:0000256" key="2">
    <source>
        <dbReference type="ARBA" id="ARBA00023002"/>
    </source>
</evidence>
<dbReference type="SUPFAM" id="SSF51735">
    <property type="entry name" value="NAD(P)-binding Rossmann-fold domains"/>
    <property type="match status" value="1"/>
</dbReference>
<dbReference type="SUPFAM" id="SSF52283">
    <property type="entry name" value="Formate/glycerate dehydrogenase catalytic domain-like"/>
    <property type="match status" value="1"/>
</dbReference>
<feature type="domain" description="D-isomer specific 2-hydroxyacid dehydrogenase NAD-binding" evidence="6">
    <location>
        <begin position="105"/>
        <end position="279"/>
    </location>
</feature>
<keyword evidence="8" id="KW-1185">Reference proteome</keyword>
<dbReference type="PANTHER" id="PTHR43333:SF1">
    <property type="entry name" value="D-ISOMER SPECIFIC 2-HYDROXYACID DEHYDROGENASE NAD-BINDING DOMAIN-CONTAINING PROTEIN"/>
    <property type="match status" value="1"/>
</dbReference>
<dbReference type="CDD" id="cd05300">
    <property type="entry name" value="2-Hacid_dh_1"/>
    <property type="match status" value="1"/>
</dbReference>
<dbReference type="Pfam" id="PF02826">
    <property type="entry name" value="2-Hacid_dh_C"/>
    <property type="match status" value="1"/>
</dbReference>
<sequence length="317" mass="35706">MPTLLYLQKLPEPLVERLRSAAPGWEIHTGTRDDLPPELYRSAEIICGWNRKQAEELLHEEARLRWIHTPSTGVDYLPLEQLQQRGVLLSNSKGVHAIPVAETTLGLMLALARQIDLSIRNQGKHLWKPGKNPLVLHGKTIGIVGTGQIGRELARIAQALGMRTLGVYHSNKPEQHFDEAGDMDYLDTLLKESDYVVNILPLTDQSRGLFNADLFRRMKSSAFFINVGRGPSVHTDDLVQALRDGTIAGAGLDVTDPEPLPEDHPLWDLGNLVLTPHIAGDSDENQERVLELFLDNLKFYLQEGKLKHNQVRYDREY</sequence>
<dbReference type="Gene3D" id="3.40.50.720">
    <property type="entry name" value="NAD(P)-binding Rossmann-like Domain"/>
    <property type="match status" value="2"/>
</dbReference>
<dbReference type="InterPro" id="IPR036291">
    <property type="entry name" value="NAD(P)-bd_dom_sf"/>
</dbReference>
<evidence type="ECO:0000313" key="7">
    <source>
        <dbReference type="EMBL" id="MDO7906336.1"/>
    </source>
</evidence>
<accession>A0ABT9CAP7</accession>
<evidence type="ECO:0000259" key="5">
    <source>
        <dbReference type="Pfam" id="PF00389"/>
    </source>
</evidence>
<comment type="caution">
    <text evidence="7">The sequence shown here is derived from an EMBL/GenBank/DDBJ whole genome shotgun (WGS) entry which is preliminary data.</text>
</comment>
<keyword evidence="3" id="KW-0520">NAD</keyword>
<evidence type="ECO:0000256" key="3">
    <source>
        <dbReference type="ARBA" id="ARBA00023027"/>
    </source>
</evidence>
<gene>
    <name evidence="7" type="ORF">Q5741_07880</name>
</gene>
<reference evidence="7 8" key="1">
    <citation type="submission" date="2023-07" db="EMBL/GenBank/DDBJ databases">
        <title>Paenibacillus sp. JX-17 nov. isolated from soil.</title>
        <authorList>
            <person name="Wan Y."/>
            <person name="Liu B."/>
        </authorList>
    </citation>
    <scope>NUCLEOTIDE SEQUENCE [LARGE SCALE GENOMIC DNA]</scope>
    <source>
        <strain evidence="7 8">JX-17</strain>
    </source>
</reference>
<feature type="domain" description="D-isomer specific 2-hydroxyacid dehydrogenase catalytic" evidence="5">
    <location>
        <begin position="32"/>
        <end position="308"/>
    </location>
</feature>